<evidence type="ECO:0000313" key="3">
    <source>
        <dbReference type="EMBL" id="MFA9950027.1"/>
    </source>
</evidence>
<dbReference type="EMBL" id="JBEUWX010000002">
    <property type="protein sequence ID" value="MFA9950027.1"/>
    <property type="molecule type" value="Genomic_DNA"/>
</dbReference>
<dbReference type="InterPro" id="IPR017735">
    <property type="entry name" value="T6SS_FHA"/>
</dbReference>
<sequence length="626" mass="67898">MLEIKAVTYNDLAPVVPISKTIPPEGGTIGRGPDNALSLPDPMRLISRQHLHVIPDGSGGYRLINISSANMVYVNSAELRPGQNCALSAGDKIYIGGYLLQVQLEDPLQKDLSSISPPAQSEKTDVLRSPVPTNSVAVESIDDFITDLLGPATLSHQDQTTPTMLADDPLEAILDADSHDDSDPMHTLQANGVGLRDLTEKGDLLINHSNDDIDHTKDLLQDTSGLPASMLPNSVVDPLAFFNNGGDNPFQESNLTKQNTPADTLAAGEDAVGLAQIFQVPQKVSAPQQIVETSPIPDGYGSLDQPDPKKASSATTNHETNNLSGSLSGIAGEDPIDDPLQQFLNEPSGDIRDVLNDPLGNLLGTTIPQNNSNAVPDIQTQLSSNSNESLLSSLFETDNASTQPASRSQVPEESTSNQMKQENKELYQALLKGLGLKEIPDRCGLDLDFMYLLGKLLRCSAQGTVDLMAGRAVIKREVRANVTLIAPERNNPLKFSPDGEVAIMYLLGRTYPGFMQPTEAMENAYLDLRAHQMGLVSGMRSALEHVLDKFDPKVIENTTIESRSILGLPVARKARLWEAYQNYFQTTRNEAQDRFQEFFGQAFLKAYDEATASLDPKHIVKPAGDQ</sequence>
<dbReference type="PROSITE" id="PS50006">
    <property type="entry name" value="FHA_DOMAIN"/>
    <property type="match status" value="1"/>
</dbReference>
<dbReference type="InterPro" id="IPR008984">
    <property type="entry name" value="SMAD_FHA_dom_sf"/>
</dbReference>
<dbReference type="Pfam" id="PF00498">
    <property type="entry name" value="FHA"/>
    <property type="match status" value="1"/>
</dbReference>
<dbReference type="InterPro" id="IPR000253">
    <property type="entry name" value="FHA_dom"/>
</dbReference>
<dbReference type="Gene3D" id="2.60.200.20">
    <property type="match status" value="1"/>
</dbReference>
<dbReference type="CDD" id="cd00060">
    <property type="entry name" value="FHA"/>
    <property type="match status" value="1"/>
</dbReference>
<proteinExistence type="predicted"/>
<evidence type="ECO:0000256" key="1">
    <source>
        <dbReference type="SAM" id="MobiDB-lite"/>
    </source>
</evidence>
<comment type="caution">
    <text evidence="3">The sequence shown here is derived from an EMBL/GenBank/DDBJ whole genome shotgun (WGS) entry which is preliminary data.</text>
</comment>
<dbReference type="SUPFAM" id="SSF49879">
    <property type="entry name" value="SMAD/FHA domain"/>
    <property type="match status" value="1"/>
</dbReference>
<dbReference type="Proteomes" id="UP001574673">
    <property type="component" value="Unassembled WGS sequence"/>
</dbReference>
<feature type="region of interest" description="Disordered" evidence="1">
    <location>
        <begin position="284"/>
        <end position="356"/>
    </location>
</feature>
<organism evidence="3 4">
    <name type="scientific">Dentiradicibacter hellwigii</name>
    <dbReference type="NCBI Taxonomy" id="3149053"/>
    <lineage>
        <taxon>Bacteria</taxon>
        <taxon>Pseudomonadati</taxon>
        <taxon>Pseudomonadota</taxon>
        <taxon>Betaproteobacteria</taxon>
        <taxon>Rhodocyclales</taxon>
        <taxon>Rhodocyclaceae</taxon>
        <taxon>Dentiradicibacter</taxon>
    </lineage>
</organism>
<protein>
    <submittedName>
        <fullName evidence="3">Type VI secretion system-associated FHA domain protein TagH</fullName>
    </submittedName>
</protein>
<keyword evidence="4" id="KW-1185">Reference proteome</keyword>
<evidence type="ECO:0000259" key="2">
    <source>
        <dbReference type="PROSITE" id="PS50006"/>
    </source>
</evidence>
<reference evidence="4" key="1">
    <citation type="submission" date="2024-06" db="EMBL/GenBank/DDBJ databases">
        <title>Radixoralia hellwigii gen. nov., sp nov., isolated from a root canal in the human oral cavity.</title>
        <authorList>
            <person name="Bartsch S."/>
            <person name="Wittmer A."/>
            <person name="Schulz A.-K."/>
            <person name="Neumann-Schaal M."/>
            <person name="Wolf J."/>
            <person name="Gronow S."/>
            <person name="Tennert C."/>
            <person name="Haecker G."/>
            <person name="Cieplik F."/>
            <person name="Al-Ahmad A."/>
        </authorList>
    </citation>
    <scope>NUCLEOTIDE SEQUENCE [LARGE SCALE GENOMIC DNA]</scope>
    <source>
        <strain evidence="4">Wk13</strain>
    </source>
</reference>
<dbReference type="InterPro" id="IPR046883">
    <property type="entry name" value="T6SS_FHA_C"/>
</dbReference>
<name>A0ABV4UFT0_9RHOO</name>
<dbReference type="NCBIfam" id="TIGR03354">
    <property type="entry name" value="VI_FHA"/>
    <property type="match status" value="1"/>
</dbReference>
<gene>
    <name evidence="3" type="primary">tagH</name>
    <name evidence="3" type="ORF">ABCS64_06810</name>
</gene>
<dbReference type="RefSeq" id="WP_418891113.1">
    <property type="nucleotide sequence ID" value="NZ_JBEUWX010000002.1"/>
</dbReference>
<feature type="region of interest" description="Disordered" evidence="1">
    <location>
        <begin position="397"/>
        <end position="420"/>
    </location>
</feature>
<accession>A0ABV4UFT0</accession>
<feature type="domain" description="FHA" evidence="2">
    <location>
        <begin position="27"/>
        <end position="79"/>
    </location>
</feature>
<dbReference type="Pfam" id="PF20232">
    <property type="entry name" value="T6SS_FHA_C"/>
    <property type="match status" value="1"/>
</dbReference>
<feature type="compositionally biased region" description="Polar residues" evidence="1">
    <location>
        <begin position="312"/>
        <end position="327"/>
    </location>
</feature>
<evidence type="ECO:0000313" key="4">
    <source>
        <dbReference type="Proteomes" id="UP001574673"/>
    </source>
</evidence>